<dbReference type="EMBL" id="NAEW01000007">
    <property type="protein sequence ID" value="OQM40853.1"/>
    <property type="molecule type" value="Genomic_DNA"/>
</dbReference>
<dbReference type="GO" id="GO:0016757">
    <property type="term" value="F:glycosyltransferase activity"/>
    <property type="evidence" value="ECO:0007669"/>
    <property type="project" value="UniProtKB-KW"/>
</dbReference>
<dbReference type="CDD" id="cd04194">
    <property type="entry name" value="GT8_A4GalT_like"/>
    <property type="match status" value="1"/>
</dbReference>
<keyword evidence="1" id="KW-0328">Glycosyltransferase</keyword>
<evidence type="ECO:0000313" key="5">
    <source>
        <dbReference type="EMBL" id="OQM40853.1"/>
    </source>
</evidence>
<dbReference type="AlphaFoldDB" id="A0A1V8NWV6"/>
<reference evidence="5 6" key="1">
    <citation type="submission" date="2017-03" db="EMBL/GenBank/DDBJ databases">
        <authorList>
            <person name="Afonso C.L."/>
            <person name="Miller P.J."/>
            <person name="Scott M.A."/>
            <person name="Spackman E."/>
            <person name="Goraichik I."/>
            <person name="Dimitrov K.M."/>
            <person name="Suarez D.L."/>
            <person name="Swayne D.E."/>
        </authorList>
    </citation>
    <scope>NUCLEOTIDE SEQUENCE [LARGE SCALE GENOMIC DNA]</scope>
    <source>
        <strain evidence="5 6">ATCC 51113</strain>
    </source>
</reference>
<dbReference type="InterPro" id="IPR029044">
    <property type="entry name" value="Nucleotide-diphossugar_trans"/>
</dbReference>
<evidence type="ECO:0000259" key="4">
    <source>
        <dbReference type="Pfam" id="PF14393"/>
    </source>
</evidence>
<evidence type="ECO:0000313" key="6">
    <source>
        <dbReference type="Proteomes" id="UP000192573"/>
    </source>
</evidence>
<evidence type="ECO:0000256" key="3">
    <source>
        <dbReference type="ARBA" id="ARBA00022723"/>
    </source>
</evidence>
<evidence type="ECO:0000256" key="1">
    <source>
        <dbReference type="ARBA" id="ARBA00022676"/>
    </source>
</evidence>
<dbReference type="GO" id="GO:0046872">
    <property type="term" value="F:metal ion binding"/>
    <property type="evidence" value="ECO:0007669"/>
    <property type="project" value="UniProtKB-KW"/>
</dbReference>
<dbReference type="InterPro" id="IPR050748">
    <property type="entry name" value="Glycosyltrans_8_dom-fam"/>
</dbReference>
<keyword evidence="3" id="KW-0479">Metal-binding</keyword>
<dbReference type="Pfam" id="PF01501">
    <property type="entry name" value="Glyco_transf_8"/>
    <property type="match status" value="1"/>
</dbReference>
<keyword evidence="2" id="KW-0808">Transferase</keyword>
<comment type="caution">
    <text evidence="5">The sequence shown here is derived from an EMBL/GenBank/DDBJ whole genome shotgun (WGS) entry which is preliminary data.</text>
</comment>
<name>A0A1V8NWV6_CITBR</name>
<gene>
    <name evidence="5" type="ORF">BZK42_15790</name>
</gene>
<sequence length="604" mass="70214">MSEPVVRFFVCHHRPAPYFRNRYFTPIQAGRSVVSTRLDYAAGDDEGDNISSQNPFWSELTALYWIWKNVDADWYGLMHYRRMLTFRKNKILNGTFSKLDENTLHYFGWTEKQVNECLESYDVMTAPALPVHPPGLPEQIMTVAEYYHRAHHGADLESIVERVKRDWPDFYLPLIDCLSRTSMVTGNLVVMRHPYFQDYCSFLFGVLLPESQQRSLEHYTHYQQRVWGFLAERLTQAWLIAAQQRWPEMRIGQTGVAIGVSPAYLKPSQPVEPDRSQLIDEAIQVAIAVDDAYVVHADTFLSSLITGLHPKQRLIIHLLCDETLSQKSRALLSNERGDNIRFQFHQVSHNSLEYLPNNRRHISHRTWYRLLLAELLTDVSRVLWLDADMVVCGNLLPLWQYDLPANVVMGACADEGGRDQAQRLGIESLYINAGVLLINLDALRARYPSPLKEYLTIYYRFQQVIRLQDQDVLNLAHQGEIHTLPLIYNVQTRCYLPDILTPSFSALEHVAALAGPVILHFTGPDKPWLPGCRHPLRREYFRHLRTPRTPMGKLRFTLSDGLIRIYRHLWFRIGGQKIQDCIRGSRRLRALRRAYSIYQNLIFK</sequence>
<dbReference type="PANTHER" id="PTHR13778">
    <property type="entry name" value="GLYCOSYLTRANSFERASE 8 DOMAIN-CONTAINING PROTEIN"/>
    <property type="match status" value="1"/>
</dbReference>
<dbReference type="InterPro" id="IPR002495">
    <property type="entry name" value="Glyco_trans_8"/>
</dbReference>
<dbReference type="Pfam" id="PF14393">
    <property type="entry name" value="DUF4422"/>
    <property type="match status" value="1"/>
</dbReference>
<dbReference type="Gene3D" id="3.90.550.10">
    <property type="entry name" value="Spore Coat Polysaccharide Biosynthesis Protein SpsA, Chain A"/>
    <property type="match status" value="1"/>
</dbReference>
<evidence type="ECO:0000256" key="2">
    <source>
        <dbReference type="ARBA" id="ARBA00022679"/>
    </source>
</evidence>
<dbReference type="PANTHER" id="PTHR13778:SF47">
    <property type="entry name" value="LIPOPOLYSACCHARIDE 1,3-GALACTOSYLTRANSFERASE"/>
    <property type="match status" value="1"/>
</dbReference>
<accession>A0A1V8NWV6</accession>
<proteinExistence type="predicted"/>
<dbReference type="RefSeq" id="WP_080859481.1">
    <property type="nucleotide sequence ID" value="NZ_CP077405.1"/>
</dbReference>
<dbReference type="InterPro" id="IPR025536">
    <property type="entry name" value="DUF4422"/>
</dbReference>
<dbReference type="Proteomes" id="UP000192573">
    <property type="component" value="Unassembled WGS sequence"/>
</dbReference>
<dbReference type="SUPFAM" id="SSF53448">
    <property type="entry name" value="Nucleotide-diphospho-sugar transferases"/>
    <property type="match status" value="1"/>
</dbReference>
<organism evidence="5 6">
    <name type="scientific">Citrobacter braakii</name>
    <dbReference type="NCBI Taxonomy" id="57706"/>
    <lineage>
        <taxon>Bacteria</taxon>
        <taxon>Pseudomonadati</taxon>
        <taxon>Pseudomonadota</taxon>
        <taxon>Gammaproteobacteria</taxon>
        <taxon>Enterobacterales</taxon>
        <taxon>Enterobacteriaceae</taxon>
        <taxon>Citrobacter</taxon>
        <taxon>Citrobacter freundii complex</taxon>
    </lineage>
</organism>
<feature type="domain" description="DUF4422" evidence="4">
    <location>
        <begin position="8"/>
        <end position="240"/>
    </location>
</feature>
<protein>
    <recommendedName>
        <fullName evidence="4">DUF4422 domain-containing protein</fullName>
    </recommendedName>
</protein>